<dbReference type="AlphaFoldDB" id="A0A6C0AZH4"/>
<feature type="region of interest" description="Disordered" evidence="1">
    <location>
        <begin position="142"/>
        <end position="174"/>
    </location>
</feature>
<evidence type="ECO:0000256" key="1">
    <source>
        <dbReference type="SAM" id="MobiDB-lite"/>
    </source>
</evidence>
<accession>A0A6C0AZH4</accession>
<evidence type="ECO:0000313" key="3">
    <source>
        <dbReference type="EMBL" id="QHS85200.1"/>
    </source>
</evidence>
<feature type="transmembrane region" description="Helical" evidence="2">
    <location>
        <begin position="105"/>
        <end position="123"/>
    </location>
</feature>
<evidence type="ECO:0000256" key="2">
    <source>
        <dbReference type="SAM" id="Phobius"/>
    </source>
</evidence>
<protein>
    <submittedName>
        <fullName evidence="3">Uncharacterized protein</fullName>
    </submittedName>
</protein>
<organism evidence="3">
    <name type="scientific">viral metagenome</name>
    <dbReference type="NCBI Taxonomy" id="1070528"/>
    <lineage>
        <taxon>unclassified sequences</taxon>
        <taxon>metagenomes</taxon>
        <taxon>organismal metagenomes</taxon>
    </lineage>
</organism>
<name>A0A6C0AZH4_9ZZZZ</name>
<reference evidence="3" key="1">
    <citation type="journal article" date="2020" name="Nature">
        <title>Giant virus diversity and host interactions through global metagenomics.</title>
        <authorList>
            <person name="Schulz F."/>
            <person name="Roux S."/>
            <person name="Paez-Espino D."/>
            <person name="Jungbluth S."/>
            <person name="Walsh D.A."/>
            <person name="Denef V.J."/>
            <person name="McMahon K.D."/>
            <person name="Konstantinidis K.T."/>
            <person name="Eloe-Fadrosh E.A."/>
            <person name="Kyrpides N.C."/>
            <person name="Woyke T."/>
        </authorList>
    </citation>
    <scope>NUCLEOTIDE SEQUENCE</scope>
    <source>
        <strain evidence="3">GVMAG-M-3300009182-78</strain>
    </source>
</reference>
<sequence length="245" mass="26994">MDSLDESKLSSKLGFFKYMFNFDDTTKAELLNITQYAMIAIIPIVILNKLMQRFVPEAQEEKGSFELLAEVIIQIVVMFIGLFYIHRITVYIPTYSGTKYPEYSVTFIILAVLIIITSLQTKLGEKISILFERVSELWEGKSADDKKKKNKGKGNVKVSQPISGQSQNQMPSNASAMANSLYSQGSTSISSLPTEPVQQNAPDYNAMYRNDATPMPGAATPGDPYGGMIMAANEVLGGSAFGANW</sequence>
<feature type="transmembrane region" description="Helical" evidence="2">
    <location>
        <begin position="30"/>
        <end position="47"/>
    </location>
</feature>
<dbReference type="EMBL" id="MN739042">
    <property type="protein sequence ID" value="QHS85200.1"/>
    <property type="molecule type" value="Genomic_DNA"/>
</dbReference>
<keyword evidence="2" id="KW-0472">Membrane</keyword>
<keyword evidence="2" id="KW-0812">Transmembrane</keyword>
<proteinExistence type="predicted"/>
<feature type="compositionally biased region" description="Polar residues" evidence="1">
    <location>
        <begin position="160"/>
        <end position="174"/>
    </location>
</feature>
<feature type="transmembrane region" description="Helical" evidence="2">
    <location>
        <begin position="67"/>
        <end position="85"/>
    </location>
</feature>
<keyword evidence="2" id="KW-1133">Transmembrane helix</keyword>